<dbReference type="AlphaFoldDB" id="A0A1G7D2X9"/>
<evidence type="ECO:0000313" key="4">
    <source>
        <dbReference type="Proteomes" id="UP000199412"/>
    </source>
</evidence>
<name>A0A1G7D2X9_9PROT</name>
<sequence>MPDLKLSIALAAIDTATAPLRRVREAARQMGGGARTAAQRLGSLERSAEQLAAFRKVRANAWQNTRALADLEEQLTGAREKLARVTKETGGTGRAFQRATQHVAFLEKKEAGLIKRTQGIQTAMSRAGDALREAGVDTGHAAAETRRLSADIARAIRRANGLARIEGHFDRIRHAAGGAALAAGALTGRLSRLSGALGLGGLLGGGAAVGGLGSMMQGFAESGREIDQWAGRIGVSTTALQALTAVGGRFGIQQDAMIDGLKELSLRADEFAVTGGGESEEAWQRLGLGRDQINAVKGDTEALFELVRSRMENIQDVSERQRIADELFGGTAAEQMVEMLSASTDELRRMRAEAEANGQILSEEEIAQARTLSDSLRHLSGIMGGLAKTISAKLAPVLTPLLQQLGDWIGANRELIASEISSIVQRLSDALDRVDWSAVLASLKAFGSRVQSVVEAIGGWDTAMIAVVATLNAGLIGSLASLGVQLGRLGAALLANPITAVIAAIAFGAYAIYANWDKIGVWFQAKLDKVRAAFDVGLGSGLWEIIKQTSPWSLVRDAFNGLFKWLFGVDLSALGRQWFGPLLDAIDAVDREITAWIAWIDQKLQPVVGMMRSAGSMLGFGGDDDEEDAAAAPPADTPSRPSLSLPSRFADREPYAGGRPPPANDDRPRFNVVDTSAGVAAAAAANAPNVDSHDTVNLTVNVPPGSDPEEIKRILAELLDDREASRASAARAHLYDGVR</sequence>
<feature type="transmembrane region" description="Helical" evidence="2">
    <location>
        <begin position="463"/>
        <end position="484"/>
    </location>
</feature>
<evidence type="ECO:0000256" key="1">
    <source>
        <dbReference type="SAM" id="MobiDB-lite"/>
    </source>
</evidence>
<feature type="region of interest" description="Disordered" evidence="1">
    <location>
        <begin position="619"/>
        <end position="670"/>
    </location>
</feature>
<gene>
    <name evidence="3" type="ORF">SAMN05421720_1079</name>
</gene>
<dbReference type="Proteomes" id="UP000199412">
    <property type="component" value="Unassembled WGS sequence"/>
</dbReference>
<keyword evidence="4" id="KW-1185">Reference proteome</keyword>
<reference evidence="3 4" key="1">
    <citation type="submission" date="2016-10" db="EMBL/GenBank/DDBJ databases">
        <authorList>
            <person name="de Groot N.N."/>
        </authorList>
    </citation>
    <scope>NUCLEOTIDE SEQUENCE [LARGE SCALE GENOMIC DNA]</scope>
    <source>
        <strain evidence="3 4">ATCC 700224</strain>
    </source>
</reference>
<dbReference type="PANTHER" id="PTHR37813:SF1">
    <property type="entry name" value="FELS-2 PROPHAGE PROTEIN"/>
    <property type="match status" value="1"/>
</dbReference>
<keyword evidence="2" id="KW-0472">Membrane</keyword>
<dbReference type="OrthoDB" id="7359373at2"/>
<evidence type="ECO:0000313" key="3">
    <source>
        <dbReference type="EMBL" id="SDE45843.1"/>
    </source>
</evidence>
<accession>A0A1G7D2X9</accession>
<protein>
    <submittedName>
        <fullName evidence="3">Phage tail tape measure protein, TP901 family, core region</fullName>
    </submittedName>
</protein>
<dbReference type="EMBL" id="FNAP01000007">
    <property type="protein sequence ID" value="SDE45843.1"/>
    <property type="molecule type" value="Genomic_DNA"/>
</dbReference>
<dbReference type="STRING" id="69960.SAMN05421720_1079"/>
<feature type="compositionally biased region" description="Low complexity" evidence="1">
    <location>
        <begin position="630"/>
        <end position="648"/>
    </location>
</feature>
<organism evidence="3 4">
    <name type="scientific">Rhodospira trueperi</name>
    <dbReference type="NCBI Taxonomy" id="69960"/>
    <lineage>
        <taxon>Bacteria</taxon>
        <taxon>Pseudomonadati</taxon>
        <taxon>Pseudomonadota</taxon>
        <taxon>Alphaproteobacteria</taxon>
        <taxon>Rhodospirillales</taxon>
        <taxon>Rhodospirillaceae</taxon>
        <taxon>Rhodospira</taxon>
    </lineage>
</organism>
<feature type="transmembrane region" description="Helical" evidence="2">
    <location>
        <begin position="491"/>
        <end position="513"/>
    </location>
</feature>
<keyword evidence="2" id="KW-1133">Transmembrane helix</keyword>
<evidence type="ECO:0000256" key="2">
    <source>
        <dbReference type="SAM" id="Phobius"/>
    </source>
</evidence>
<keyword evidence="2" id="KW-0812">Transmembrane</keyword>
<dbReference type="PANTHER" id="PTHR37813">
    <property type="entry name" value="FELS-2 PROPHAGE PROTEIN"/>
    <property type="match status" value="1"/>
</dbReference>
<dbReference type="RefSeq" id="WP_092785924.1">
    <property type="nucleotide sequence ID" value="NZ_FNAP01000007.1"/>
</dbReference>
<proteinExistence type="predicted"/>